<dbReference type="EMBL" id="KI894025">
    <property type="protein sequence ID" value="OCF22273.1"/>
    <property type="molecule type" value="Genomic_DNA"/>
</dbReference>
<dbReference type="Proteomes" id="UP000092730">
    <property type="component" value="Chromosome 8"/>
</dbReference>
<evidence type="ECO:0000313" key="4">
    <source>
        <dbReference type="Proteomes" id="UP000092730"/>
    </source>
</evidence>
<reference evidence="2" key="1">
    <citation type="submission" date="2013-07" db="EMBL/GenBank/DDBJ databases">
        <title>The Genome Sequence of Cryptococcus bestiolae CBS10118.</title>
        <authorList>
            <consortium name="The Broad Institute Genome Sequencing Platform"/>
            <person name="Cuomo C."/>
            <person name="Litvintseva A."/>
            <person name="Chen Y."/>
            <person name="Heitman J."/>
            <person name="Sun S."/>
            <person name="Springer D."/>
            <person name="Dromer F."/>
            <person name="Young S.K."/>
            <person name="Zeng Q."/>
            <person name="Gargeya S."/>
            <person name="Fitzgerald M."/>
            <person name="Abouelleil A."/>
            <person name="Alvarado L."/>
            <person name="Berlin A.M."/>
            <person name="Chapman S.B."/>
            <person name="Dewar J."/>
            <person name="Goldberg J."/>
            <person name="Griggs A."/>
            <person name="Gujja S."/>
            <person name="Hansen M."/>
            <person name="Howarth C."/>
            <person name="Imamovic A."/>
            <person name="Larimer J."/>
            <person name="McCowan C."/>
            <person name="Murphy C."/>
            <person name="Pearson M."/>
            <person name="Priest M."/>
            <person name="Roberts A."/>
            <person name="Saif S."/>
            <person name="Shea T."/>
            <person name="Sykes S."/>
            <person name="Wortman J."/>
            <person name="Nusbaum C."/>
            <person name="Birren B."/>
        </authorList>
    </citation>
    <scope>NUCLEOTIDE SEQUENCE [LARGE SCALE GENOMIC DNA]</scope>
    <source>
        <strain evidence="2">CBS 10118</strain>
    </source>
</reference>
<evidence type="ECO:0008006" key="5">
    <source>
        <dbReference type="Google" id="ProtNLM"/>
    </source>
</evidence>
<organism evidence="2">
    <name type="scientific">Kwoniella bestiolae CBS 10118</name>
    <dbReference type="NCBI Taxonomy" id="1296100"/>
    <lineage>
        <taxon>Eukaryota</taxon>
        <taxon>Fungi</taxon>
        <taxon>Dikarya</taxon>
        <taxon>Basidiomycota</taxon>
        <taxon>Agaricomycotina</taxon>
        <taxon>Tremellomycetes</taxon>
        <taxon>Tremellales</taxon>
        <taxon>Cryptococcaceae</taxon>
        <taxon>Kwoniella</taxon>
    </lineage>
</organism>
<name>A0A1B9FU25_9TREE</name>
<reference evidence="2" key="3">
    <citation type="submission" date="2014-01" db="EMBL/GenBank/DDBJ databases">
        <title>Evolution of pathogenesis and genome organization in the Tremellales.</title>
        <authorList>
            <person name="Cuomo C."/>
            <person name="Litvintseva A."/>
            <person name="Heitman J."/>
            <person name="Chen Y."/>
            <person name="Sun S."/>
            <person name="Springer D."/>
            <person name="Dromer F."/>
            <person name="Young S."/>
            <person name="Zeng Q."/>
            <person name="Chapman S."/>
            <person name="Gujja S."/>
            <person name="Saif S."/>
            <person name="Birren B."/>
        </authorList>
    </citation>
    <scope>NUCLEOTIDE SEQUENCE</scope>
    <source>
        <strain evidence="2">CBS 10118</strain>
    </source>
</reference>
<dbReference type="EMBL" id="CP144548">
    <property type="protein sequence ID" value="WVW86727.1"/>
    <property type="molecule type" value="Genomic_DNA"/>
</dbReference>
<proteinExistence type="predicted"/>
<feature type="compositionally biased region" description="Basic residues" evidence="1">
    <location>
        <begin position="1"/>
        <end position="14"/>
    </location>
</feature>
<accession>A0A1B9FU25</accession>
<evidence type="ECO:0000313" key="3">
    <source>
        <dbReference type="EMBL" id="WVW86727.1"/>
    </source>
</evidence>
<dbReference type="AlphaFoldDB" id="A0A1B9FU25"/>
<dbReference type="RefSeq" id="XP_019043343.1">
    <property type="nucleotide sequence ID" value="XM_019194507.1"/>
</dbReference>
<protein>
    <recommendedName>
        <fullName evidence="5">F-box domain-containing protein</fullName>
    </recommendedName>
</protein>
<evidence type="ECO:0000313" key="2">
    <source>
        <dbReference type="EMBL" id="OCF22273.1"/>
    </source>
</evidence>
<gene>
    <name evidence="2" type="ORF">I302_07918</name>
    <name evidence="3" type="ORF">I302_108781</name>
</gene>
<dbReference type="GeneID" id="30212317"/>
<reference evidence="3" key="4">
    <citation type="submission" date="2024-02" db="EMBL/GenBank/DDBJ databases">
        <title>Comparative genomics of Cryptococcus and Kwoniella reveals pathogenesis evolution and contrasting modes of karyotype evolution via chromosome fusion or intercentromeric recombination.</title>
        <authorList>
            <person name="Coelho M.A."/>
            <person name="David-Palma M."/>
            <person name="Shea T."/>
            <person name="Bowers K."/>
            <person name="McGinley-Smith S."/>
            <person name="Mohammad A.W."/>
            <person name="Gnirke A."/>
            <person name="Yurkov A.M."/>
            <person name="Nowrousian M."/>
            <person name="Sun S."/>
            <person name="Cuomo C.A."/>
            <person name="Heitman J."/>
        </authorList>
    </citation>
    <scope>NUCLEOTIDE SEQUENCE</scope>
    <source>
        <strain evidence="3">CBS 10118</strain>
    </source>
</reference>
<dbReference type="KEGG" id="kbi:30212317"/>
<dbReference type="OrthoDB" id="2564148at2759"/>
<feature type="compositionally biased region" description="Low complexity" evidence="1">
    <location>
        <begin position="23"/>
        <end position="37"/>
    </location>
</feature>
<dbReference type="VEuPathDB" id="FungiDB:I302_07918"/>
<sequence>MGKFSLRRLFKRNGKIPSPDPFSPVESPVSEPASSVQPPNPPRPSVTLPVDLIPLITSLADQPTLAVLCRTTKYFNQLAIPLLYKHIKLHTAEAVKYFCLYMFYVQPEHQIRMIRSIHIHFELLTWDVDLWTLREEWPELKPKPWSTAILENLHELIITSSGPQRIAGNGGVTYTYRTQLDDLVNDWMKLLVGHRGAKRFSGKHYVLDTETGERVEDKEGVNWAQNTLFNLMCRWERIQYLSLPIQTYDYRLQSHFVAAVEAPKGPLKFLKEVEIHSTNFEQFGGNGAPLVSWLDTVSRRNSEWMDSLDEQKRRDREWYASQGIEREEEEEVDRRIILRIREPTEGSSTSKVQSWIDAKDSRKRVYKTADEGRVLGS</sequence>
<feature type="region of interest" description="Disordered" evidence="1">
    <location>
        <begin position="1"/>
        <end position="43"/>
    </location>
</feature>
<reference evidence="3" key="2">
    <citation type="submission" date="2013-07" db="EMBL/GenBank/DDBJ databases">
        <authorList>
            <consortium name="The Broad Institute Genome Sequencing Platform"/>
            <person name="Cuomo C."/>
            <person name="Litvintseva A."/>
            <person name="Chen Y."/>
            <person name="Heitman J."/>
            <person name="Sun S."/>
            <person name="Springer D."/>
            <person name="Dromer F."/>
            <person name="Young S.K."/>
            <person name="Zeng Q."/>
            <person name="Gargeya S."/>
            <person name="Fitzgerald M."/>
            <person name="Abouelleil A."/>
            <person name="Alvarado L."/>
            <person name="Berlin A.M."/>
            <person name="Chapman S.B."/>
            <person name="Dewar J."/>
            <person name="Goldberg J."/>
            <person name="Griggs A."/>
            <person name="Gujja S."/>
            <person name="Hansen M."/>
            <person name="Howarth C."/>
            <person name="Imamovic A."/>
            <person name="Larimer J."/>
            <person name="McCowan C."/>
            <person name="Murphy C."/>
            <person name="Pearson M."/>
            <person name="Priest M."/>
            <person name="Roberts A."/>
            <person name="Saif S."/>
            <person name="Shea T."/>
            <person name="Sykes S."/>
            <person name="Wortman J."/>
            <person name="Nusbaum C."/>
            <person name="Birren B."/>
        </authorList>
    </citation>
    <scope>NUCLEOTIDE SEQUENCE</scope>
    <source>
        <strain evidence="3">CBS 10118</strain>
    </source>
</reference>
<evidence type="ECO:0000256" key="1">
    <source>
        <dbReference type="SAM" id="MobiDB-lite"/>
    </source>
</evidence>
<keyword evidence="4" id="KW-1185">Reference proteome</keyword>